<organism evidence="2 3">
    <name type="scientific">Acanthosepion pharaonis</name>
    <name type="common">Pharaoh cuttlefish</name>
    <name type="synonym">Sepia pharaonis</name>
    <dbReference type="NCBI Taxonomy" id="158019"/>
    <lineage>
        <taxon>Eukaryota</taxon>
        <taxon>Metazoa</taxon>
        <taxon>Spiralia</taxon>
        <taxon>Lophotrochozoa</taxon>
        <taxon>Mollusca</taxon>
        <taxon>Cephalopoda</taxon>
        <taxon>Coleoidea</taxon>
        <taxon>Decapodiformes</taxon>
        <taxon>Sepiida</taxon>
        <taxon>Sepiina</taxon>
        <taxon>Sepiidae</taxon>
        <taxon>Acanthosepion</taxon>
    </lineage>
</organism>
<gene>
    <name evidence="2" type="ORF">SPHA_37300</name>
</gene>
<dbReference type="EMBL" id="CAHIKZ030001662">
    <property type="protein sequence ID" value="CAE1271598.1"/>
    <property type="molecule type" value="Genomic_DNA"/>
</dbReference>
<feature type="coiled-coil region" evidence="1">
    <location>
        <begin position="321"/>
        <end position="387"/>
    </location>
</feature>
<accession>A0A812CHV9</accession>
<proteinExistence type="predicted"/>
<keyword evidence="1" id="KW-0175">Coiled coil</keyword>
<evidence type="ECO:0000256" key="1">
    <source>
        <dbReference type="SAM" id="Coils"/>
    </source>
</evidence>
<feature type="coiled-coil region" evidence="1">
    <location>
        <begin position="26"/>
        <end position="67"/>
    </location>
</feature>
<evidence type="ECO:0000313" key="3">
    <source>
        <dbReference type="Proteomes" id="UP000597762"/>
    </source>
</evidence>
<dbReference type="OrthoDB" id="10683406at2759"/>
<sequence>MEMNSNEKKQIPTNIEQDATMLHTELQKVQNSLAAERSLNQSLQLELDATNARLDELKTEYDNEKNVSFNLKYELDDVKGSLNEAFHSFDQLNQSRKEFVETTELKLLKEVDVKIAKDLTPEMKEIVEDLQKQIKSWQTKYEESSLELISERQKLLDAQHSRSENFYLQRDNNKLQKQLSVMRKQLQDLESRQEIQKITLETDQMTKKLIEDRKKSEEQHLRDDLNALRKELHAAQEKVKSHEELVAEVKQLQEKITVLQVTGTVKAAPLDAMVSSNEEAHSEVRLDEKFKYENGKEGEEKNILSLNKQERNSDNLKRLGYEEMRQEIDVLARELAAAQKEAHLEKEQLKTVVTNQTETIQVLSQRNAQQESTCETIQNELKNMKLSLSIITAERDSLRKRLHLAEKSATDTYRCNTCKDPAQNLDTKAFCVFFFIC</sequence>
<keyword evidence="3" id="KW-1185">Reference proteome</keyword>
<name>A0A812CHV9_ACAPH</name>
<comment type="caution">
    <text evidence="2">The sequence shown here is derived from an EMBL/GenBank/DDBJ whole genome shotgun (WGS) entry which is preliminary data.</text>
</comment>
<protein>
    <submittedName>
        <fullName evidence="2">Uncharacterized protein</fullName>
    </submittedName>
</protein>
<dbReference type="AlphaFoldDB" id="A0A812CHV9"/>
<feature type="coiled-coil region" evidence="1">
    <location>
        <begin position="172"/>
        <end position="262"/>
    </location>
</feature>
<dbReference type="Proteomes" id="UP000597762">
    <property type="component" value="Unassembled WGS sequence"/>
</dbReference>
<evidence type="ECO:0000313" key="2">
    <source>
        <dbReference type="EMBL" id="CAE1271598.1"/>
    </source>
</evidence>
<reference evidence="2" key="1">
    <citation type="submission" date="2021-01" db="EMBL/GenBank/DDBJ databases">
        <authorList>
            <person name="Li R."/>
            <person name="Bekaert M."/>
        </authorList>
    </citation>
    <scope>NUCLEOTIDE SEQUENCE</scope>
    <source>
        <strain evidence="2">Farmed</strain>
    </source>
</reference>